<keyword evidence="3" id="KW-1185">Reference proteome</keyword>
<feature type="compositionally biased region" description="Polar residues" evidence="1">
    <location>
        <begin position="293"/>
        <end position="305"/>
    </location>
</feature>
<feature type="region of interest" description="Disordered" evidence="1">
    <location>
        <begin position="90"/>
        <end position="139"/>
    </location>
</feature>
<organism evidence="2 3">
    <name type="scientific">Gloeophyllum trabeum (strain ATCC 11539 / FP-39264 / Madison 617)</name>
    <name type="common">Brown rot fungus</name>
    <dbReference type="NCBI Taxonomy" id="670483"/>
    <lineage>
        <taxon>Eukaryota</taxon>
        <taxon>Fungi</taxon>
        <taxon>Dikarya</taxon>
        <taxon>Basidiomycota</taxon>
        <taxon>Agaricomycotina</taxon>
        <taxon>Agaricomycetes</taxon>
        <taxon>Gloeophyllales</taxon>
        <taxon>Gloeophyllaceae</taxon>
        <taxon>Gloeophyllum</taxon>
    </lineage>
</organism>
<feature type="compositionally biased region" description="Polar residues" evidence="1">
    <location>
        <begin position="667"/>
        <end position="683"/>
    </location>
</feature>
<dbReference type="AlphaFoldDB" id="S7S1I3"/>
<accession>S7S1I3</accession>
<dbReference type="RefSeq" id="XP_007862557.1">
    <property type="nucleotide sequence ID" value="XM_007864366.1"/>
</dbReference>
<feature type="compositionally biased region" description="Polar residues" evidence="1">
    <location>
        <begin position="118"/>
        <end position="127"/>
    </location>
</feature>
<feature type="compositionally biased region" description="Polar residues" evidence="1">
    <location>
        <begin position="156"/>
        <end position="169"/>
    </location>
</feature>
<feature type="compositionally biased region" description="Basic and acidic residues" evidence="1">
    <location>
        <begin position="17"/>
        <end position="28"/>
    </location>
</feature>
<evidence type="ECO:0000256" key="1">
    <source>
        <dbReference type="SAM" id="MobiDB-lite"/>
    </source>
</evidence>
<reference evidence="2 3" key="1">
    <citation type="journal article" date="2012" name="Science">
        <title>The Paleozoic origin of enzymatic lignin decomposition reconstructed from 31 fungal genomes.</title>
        <authorList>
            <person name="Floudas D."/>
            <person name="Binder M."/>
            <person name="Riley R."/>
            <person name="Barry K."/>
            <person name="Blanchette R.A."/>
            <person name="Henrissat B."/>
            <person name="Martinez A.T."/>
            <person name="Otillar R."/>
            <person name="Spatafora J.W."/>
            <person name="Yadav J.S."/>
            <person name="Aerts A."/>
            <person name="Benoit I."/>
            <person name="Boyd A."/>
            <person name="Carlson A."/>
            <person name="Copeland A."/>
            <person name="Coutinho P.M."/>
            <person name="de Vries R.P."/>
            <person name="Ferreira P."/>
            <person name="Findley K."/>
            <person name="Foster B."/>
            <person name="Gaskell J."/>
            <person name="Glotzer D."/>
            <person name="Gorecki P."/>
            <person name="Heitman J."/>
            <person name="Hesse C."/>
            <person name="Hori C."/>
            <person name="Igarashi K."/>
            <person name="Jurgens J.A."/>
            <person name="Kallen N."/>
            <person name="Kersten P."/>
            <person name="Kohler A."/>
            <person name="Kuees U."/>
            <person name="Kumar T.K.A."/>
            <person name="Kuo A."/>
            <person name="LaButti K."/>
            <person name="Larrondo L.F."/>
            <person name="Lindquist E."/>
            <person name="Ling A."/>
            <person name="Lombard V."/>
            <person name="Lucas S."/>
            <person name="Lundell T."/>
            <person name="Martin R."/>
            <person name="McLaughlin D.J."/>
            <person name="Morgenstern I."/>
            <person name="Morin E."/>
            <person name="Murat C."/>
            <person name="Nagy L.G."/>
            <person name="Nolan M."/>
            <person name="Ohm R.A."/>
            <person name="Patyshakuliyeva A."/>
            <person name="Rokas A."/>
            <person name="Ruiz-Duenas F.J."/>
            <person name="Sabat G."/>
            <person name="Salamov A."/>
            <person name="Samejima M."/>
            <person name="Schmutz J."/>
            <person name="Slot J.C."/>
            <person name="St John F."/>
            <person name="Stenlid J."/>
            <person name="Sun H."/>
            <person name="Sun S."/>
            <person name="Syed K."/>
            <person name="Tsang A."/>
            <person name="Wiebenga A."/>
            <person name="Young D."/>
            <person name="Pisabarro A."/>
            <person name="Eastwood D.C."/>
            <person name="Martin F."/>
            <person name="Cullen D."/>
            <person name="Grigoriev I.V."/>
            <person name="Hibbett D.S."/>
        </authorList>
    </citation>
    <scope>NUCLEOTIDE SEQUENCE [LARGE SCALE GENOMIC DNA]</scope>
    <source>
        <strain evidence="2 3">ATCC 11539</strain>
    </source>
</reference>
<dbReference type="GeneID" id="19303536"/>
<gene>
    <name evidence="2" type="ORF">GLOTRDRAFT_136448</name>
</gene>
<dbReference type="KEGG" id="gtr:GLOTRDRAFT_136448"/>
<feature type="region of interest" description="Disordered" evidence="1">
    <location>
        <begin position="17"/>
        <end position="74"/>
    </location>
</feature>
<dbReference type="EMBL" id="KB469297">
    <property type="protein sequence ID" value="EPQ59619.1"/>
    <property type="molecule type" value="Genomic_DNA"/>
</dbReference>
<feature type="region of interest" description="Disordered" evidence="1">
    <location>
        <begin position="567"/>
        <end position="594"/>
    </location>
</feature>
<evidence type="ECO:0000313" key="2">
    <source>
        <dbReference type="EMBL" id="EPQ59619.1"/>
    </source>
</evidence>
<protein>
    <submittedName>
        <fullName evidence="2">Uncharacterized protein</fullName>
    </submittedName>
</protein>
<proteinExistence type="predicted"/>
<sequence>MSGSQLSLADYMNEMRKSKARAVGKENHLVIPARKRKRDDEEISSDGPRSKKGSQQARLSFGNGERRAEYTNSYSTIGRGVSVLKAIAKQPPVQDVKGKAKASSSTPSASKGKPLTQVLDTPQSLNRPTLLASRRKGEKTTSHIAIAYDTISHAIQSSPRSSQLSLNDSEQPKMTIPTPPHSSLPRINFRSPRFAFSRGVSSPAAFRNGVNAEIGFTPRTPSRRRRGRNSPSESLDFDIVPETPQKHGFEDRFGRCGRASQSNLTGSLGGASSSLSDFFRPAHGHRGDDPETSGANSVSSLSPATDDSEDPFLVLNQFSIPSSQTPEELASFPTAGAGLFSTTLNSSKSVIGSSDNVKKLDHNIAADARSPSRGQRVSSSQVVPSSQTQELSPPKRRVLDPGQSKVDSAQESESFCEESSQDVPTSQTQSEEELVGSERLGEPILCLSAPEITKRSPTPPTHAETPATPDLSRRSNLVESLDQLDSVEQSFPELYTSPVRIPSSYATSFSLERNDTQESFTLPSPIRQFKDMFDEEHSWPQSYQQGSSTCPHTRHPENVDVIRKTVGNMVPPSTPSKGQSQGDSATEPDSPGAISTFMEKLKDGRRAQGQQSLGSKLLTNGGAVAGSARSRRTYENLFTPGGAPFDTDGESPDDGFPLSIPDISESGLDSSCPVGTQGTSPESLPSPMKKFLGAFGGEGSYPNDFPESLQ</sequence>
<feature type="region of interest" description="Disordered" evidence="1">
    <location>
        <begin position="633"/>
        <end position="687"/>
    </location>
</feature>
<feature type="compositionally biased region" description="Low complexity" evidence="1">
    <location>
        <begin position="101"/>
        <end position="114"/>
    </location>
</feature>
<feature type="region of interest" description="Disordered" evidence="1">
    <location>
        <begin position="156"/>
        <end position="189"/>
    </location>
</feature>
<name>S7S1I3_GLOTA</name>
<feature type="compositionally biased region" description="Low complexity" evidence="1">
    <location>
        <begin position="369"/>
        <end position="387"/>
    </location>
</feature>
<dbReference type="Proteomes" id="UP000030669">
    <property type="component" value="Unassembled WGS sequence"/>
</dbReference>
<dbReference type="OrthoDB" id="3059337at2759"/>
<dbReference type="HOGENOM" id="CLU_388854_0_0_1"/>
<feature type="compositionally biased region" description="Low complexity" evidence="1">
    <location>
        <begin position="262"/>
        <end position="276"/>
    </location>
</feature>
<evidence type="ECO:0000313" key="3">
    <source>
        <dbReference type="Proteomes" id="UP000030669"/>
    </source>
</evidence>
<feature type="region of interest" description="Disordered" evidence="1">
    <location>
        <begin position="365"/>
        <end position="474"/>
    </location>
</feature>
<feature type="compositionally biased region" description="Basic and acidic residues" evidence="1">
    <location>
        <begin position="244"/>
        <end position="254"/>
    </location>
</feature>
<feature type="region of interest" description="Disordered" evidence="1">
    <location>
        <begin position="212"/>
        <end position="309"/>
    </location>
</feature>
<dbReference type="STRING" id="670483.S7S1I3"/>
<feature type="compositionally biased region" description="Polar residues" evidence="1">
    <location>
        <begin position="575"/>
        <end position="584"/>
    </location>
</feature>